<dbReference type="AlphaFoldDB" id="A0A4R1BFW0"/>
<dbReference type="GO" id="GO:0006777">
    <property type="term" value="P:Mo-molybdopterin cofactor biosynthetic process"/>
    <property type="evidence" value="ECO:0007669"/>
    <property type="project" value="InterPro"/>
</dbReference>
<comment type="caution">
    <text evidence="1">The sequence shown here is derived from an EMBL/GenBank/DDBJ whole genome shotgun (WGS) entry which is preliminary data.</text>
</comment>
<proteinExistence type="predicted"/>
<dbReference type="InterPro" id="IPR003448">
    <property type="entry name" value="Mopterin_biosynth_MoaE"/>
</dbReference>
<dbReference type="Gene3D" id="3.90.1170.40">
    <property type="entry name" value="Molybdopterin biosynthesis MoaE subunit"/>
    <property type="match status" value="1"/>
</dbReference>
<dbReference type="OrthoDB" id="9794429at2"/>
<dbReference type="Pfam" id="PF02391">
    <property type="entry name" value="MoaE"/>
    <property type="match status" value="1"/>
</dbReference>
<dbReference type="PANTHER" id="PTHR23404">
    <property type="entry name" value="MOLYBDOPTERIN SYNTHASE RELATED"/>
    <property type="match status" value="1"/>
</dbReference>
<gene>
    <name evidence="1" type="ORF">E0L93_11295</name>
</gene>
<dbReference type="RefSeq" id="WP_132691974.1">
    <property type="nucleotide sequence ID" value="NZ_SKBU01000019.1"/>
</dbReference>
<dbReference type="Proteomes" id="UP000295244">
    <property type="component" value="Unassembled WGS sequence"/>
</dbReference>
<evidence type="ECO:0000313" key="2">
    <source>
        <dbReference type="Proteomes" id="UP000295244"/>
    </source>
</evidence>
<sequence>MRWRYCRPSREVSLFAIVEGPLVVGEIISGAFRPDCGAVATFIGTTREDATEGARVEYLEYEAYRPMADRKLAEIGREIAERWDVREVRIVHRIGRVGLGEPSVVIVVAAPRRGAAFEASRYAIERIKQVVPIWKREVWSDGYVWVGSQVGTRPAARALR</sequence>
<dbReference type="EMBL" id="SKBU01000019">
    <property type="protein sequence ID" value="TCJ16061.1"/>
    <property type="molecule type" value="Genomic_DNA"/>
</dbReference>
<dbReference type="InterPro" id="IPR036563">
    <property type="entry name" value="MoaE_sf"/>
</dbReference>
<evidence type="ECO:0000313" key="1">
    <source>
        <dbReference type="EMBL" id="TCJ16061.1"/>
    </source>
</evidence>
<accession>A0A4R1BFW0</accession>
<name>A0A4R1BFW0_9ACTN</name>
<protein>
    <submittedName>
        <fullName evidence="1">Molybdenum cofactor biosynthesis protein MoaE</fullName>
    </submittedName>
</protein>
<keyword evidence="2" id="KW-1185">Reference proteome</keyword>
<dbReference type="CDD" id="cd00756">
    <property type="entry name" value="MoaE"/>
    <property type="match status" value="1"/>
</dbReference>
<reference evidence="1 2" key="1">
    <citation type="submission" date="2019-03" db="EMBL/GenBank/DDBJ databases">
        <title>Whole genome sequence of a novel Rubrobacter taiwanensis strain, isolated from Yellowstone National Park.</title>
        <authorList>
            <person name="Freed S."/>
            <person name="Ramaley R.F."/>
            <person name="Kyndt J.A."/>
        </authorList>
    </citation>
    <scope>NUCLEOTIDE SEQUENCE [LARGE SCALE GENOMIC DNA]</scope>
    <source>
        <strain evidence="1 2">Yellowstone</strain>
    </source>
</reference>
<organism evidence="1 2">
    <name type="scientific">Rubrobacter taiwanensis</name>
    <dbReference type="NCBI Taxonomy" id="185139"/>
    <lineage>
        <taxon>Bacteria</taxon>
        <taxon>Bacillati</taxon>
        <taxon>Actinomycetota</taxon>
        <taxon>Rubrobacteria</taxon>
        <taxon>Rubrobacterales</taxon>
        <taxon>Rubrobacteraceae</taxon>
        <taxon>Rubrobacter</taxon>
    </lineage>
</organism>
<dbReference type="SUPFAM" id="SSF54690">
    <property type="entry name" value="Molybdopterin synthase subunit MoaE"/>
    <property type="match status" value="1"/>
</dbReference>